<dbReference type="RefSeq" id="WP_265895190.1">
    <property type="nucleotide sequence ID" value="NZ_JAPIVE010000001.1"/>
</dbReference>
<proteinExistence type="predicted"/>
<keyword evidence="3" id="KW-1185">Reference proteome</keyword>
<keyword evidence="1" id="KW-0732">Signal</keyword>
<dbReference type="Proteomes" id="UP001165678">
    <property type="component" value="Unassembled WGS sequence"/>
</dbReference>
<dbReference type="AlphaFoldDB" id="A0AA41ZDS0"/>
<evidence type="ECO:0000313" key="2">
    <source>
        <dbReference type="EMBL" id="MCX2522676.1"/>
    </source>
</evidence>
<feature type="signal peptide" evidence="1">
    <location>
        <begin position="1"/>
        <end position="21"/>
    </location>
</feature>
<reference evidence="2" key="1">
    <citation type="submission" date="2022-11" db="EMBL/GenBank/DDBJ databases">
        <title>Larsenimonas rhizosphaerae sp. nov., isolated from a tidal mudflat.</title>
        <authorList>
            <person name="Lee S.D."/>
            <person name="Kim I.S."/>
        </authorList>
    </citation>
    <scope>NUCLEOTIDE SEQUENCE</scope>
    <source>
        <strain evidence="2">GH2-1</strain>
    </source>
</reference>
<name>A0AA41ZDS0_9GAMM</name>
<dbReference type="EMBL" id="JAPIVE010000001">
    <property type="protein sequence ID" value="MCX2522676.1"/>
    <property type="molecule type" value="Genomic_DNA"/>
</dbReference>
<gene>
    <name evidence="2" type="ORF">OQ287_00275</name>
</gene>
<feature type="chain" id="PRO_5041458005" description="DUF3108 domain-containing protein" evidence="1">
    <location>
        <begin position="22"/>
        <end position="228"/>
    </location>
</feature>
<sequence>MIRQLHLAWLLMLTTALPAHASTSSTRSPAITPFEATYHLSVKGWPDATVSHTLKAHGDDWQSHMKARISIATGEETGRFVAGAPLEAIAYRGGYHLLGISHDYRLDRQDLATLPDRQTALVQLGLSLDAARCRTNDQPPCRFDYMNEKGKARHYLYRVTSAAPVTTPAGSLAARHIHAWREGHSDSVINAALSTDTPGLILSLDYLKDDTVKARLRLTHLTSGPGTP</sequence>
<comment type="caution">
    <text evidence="2">The sequence shown here is derived from an EMBL/GenBank/DDBJ whole genome shotgun (WGS) entry which is preliminary data.</text>
</comment>
<evidence type="ECO:0000313" key="3">
    <source>
        <dbReference type="Proteomes" id="UP001165678"/>
    </source>
</evidence>
<evidence type="ECO:0000256" key="1">
    <source>
        <dbReference type="SAM" id="SignalP"/>
    </source>
</evidence>
<evidence type="ECO:0008006" key="4">
    <source>
        <dbReference type="Google" id="ProtNLM"/>
    </source>
</evidence>
<organism evidence="2 3">
    <name type="scientific">Larsenimonas rhizosphaerae</name>
    <dbReference type="NCBI Taxonomy" id="2944682"/>
    <lineage>
        <taxon>Bacteria</taxon>
        <taxon>Pseudomonadati</taxon>
        <taxon>Pseudomonadota</taxon>
        <taxon>Gammaproteobacteria</taxon>
        <taxon>Oceanospirillales</taxon>
        <taxon>Halomonadaceae</taxon>
        <taxon>Larsenimonas</taxon>
    </lineage>
</organism>
<protein>
    <recommendedName>
        <fullName evidence="4">DUF3108 domain-containing protein</fullName>
    </recommendedName>
</protein>
<accession>A0AA41ZDS0</accession>